<gene>
    <name evidence="1" type="ORF">MTY_1727</name>
</gene>
<sequence length="39" mass="4584">MPVDHDRLFKELLTTFFRDLPLNIDPRFPRPAGFNRAGL</sequence>
<evidence type="ECO:0000313" key="1">
    <source>
        <dbReference type="EMBL" id="GAF26387.1"/>
    </source>
</evidence>
<reference evidence="1" key="1">
    <citation type="journal article" date="2014" name="Gene">
        <title>Genome-guided analysis of transformation efficiency and carbon dioxide assimilation by Moorella thermoacetica Y72.</title>
        <authorList>
            <person name="Tsukahara K."/>
            <person name="Kita A."/>
            <person name="Nakashimada Y."/>
            <person name="Hoshino T."/>
            <person name="Murakami K."/>
        </authorList>
    </citation>
    <scope>NUCLEOTIDE SEQUENCE [LARGE SCALE GENOMIC DNA]</scope>
    <source>
        <strain evidence="1">Y72</strain>
    </source>
</reference>
<dbReference type="EMBL" id="DF238840">
    <property type="protein sequence ID" value="GAF26387.1"/>
    <property type="molecule type" value="Genomic_DNA"/>
</dbReference>
<organism evidence="1">
    <name type="scientific">Moorella thermoacetica Y72</name>
    <dbReference type="NCBI Taxonomy" id="1325331"/>
    <lineage>
        <taxon>Bacteria</taxon>
        <taxon>Bacillati</taxon>
        <taxon>Bacillota</taxon>
        <taxon>Clostridia</taxon>
        <taxon>Neomoorellales</taxon>
        <taxon>Neomoorellaceae</taxon>
        <taxon>Neomoorella</taxon>
    </lineage>
</organism>
<accession>A0A0S6UF65</accession>
<protein>
    <submittedName>
        <fullName evidence="1">Uncharacterized protein</fullName>
    </submittedName>
</protein>
<name>A0A0S6UF65_NEOTH</name>
<dbReference type="Proteomes" id="UP000063718">
    <property type="component" value="Unassembled WGS sequence"/>
</dbReference>
<proteinExistence type="predicted"/>
<dbReference type="AlphaFoldDB" id="A0A0S6UF65"/>